<dbReference type="GO" id="GO:0005737">
    <property type="term" value="C:cytoplasm"/>
    <property type="evidence" value="ECO:0007669"/>
    <property type="project" value="UniProtKB-SubCell"/>
</dbReference>
<dbReference type="GO" id="GO:0006744">
    <property type="term" value="P:ubiquinone biosynthetic process"/>
    <property type="evidence" value="ECO:0007669"/>
    <property type="project" value="UniProtKB-UniRule"/>
</dbReference>
<dbReference type="GO" id="GO:0016853">
    <property type="term" value="F:isomerase activity"/>
    <property type="evidence" value="ECO:0007669"/>
    <property type="project" value="UniProtKB-KW"/>
</dbReference>
<dbReference type="Proteomes" id="UP000018733">
    <property type="component" value="Unassembled WGS sequence"/>
</dbReference>
<proteinExistence type="inferred from homology"/>
<comment type="similarity">
    <text evidence="1">Belongs to the UbiK family.</text>
</comment>
<comment type="subcellular location">
    <subcellularLocation>
        <location evidence="1">Cytoplasm</location>
    </subcellularLocation>
</comment>
<evidence type="ECO:0000256" key="1">
    <source>
        <dbReference type="HAMAP-Rule" id="MF_02216"/>
    </source>
</evidence>
<comment type="function">
    <text evidence="1">Required for efficient ubiquinone (coenzyme Q) biosynthesis. UbiK is probably an accessory factor of Ubi enzymes and facilitates ubiquinone biosynthesis by acting as an assembly factor, a targeting factor, or both.</text>
</comment>
<dbReference type="HOGENOM" id="CLU_154412_3_2_4"/>
<dbReference type="RefSeq" id="WP_024005981.1">
    <property type="nucleotide sequence ID" value="NZ_KI650980.1"/>
</dbReference>
<keyword evidence="2" id="KW-0413">Isomerase</keyword>
<accession>V8QRY5</accession>
<dbReference type="eggNOG" id="COG2960">
    <property type="taxonomic scope" value="Bacteria"/>
</dbReference>
<name>V8QRY5_9BURK</name>
<comment type="caution">
    <text evidence="2">The sequence shown here is derived from an EMBL/GenBank/DDBJ whole genome shotgun (WGS) entry which is preliminary data.</text>
</comment>
<keyword evidence="1" id="KW-0963">Cytoplasm</keyword>
<dbReference type="UniPathway" id="UPA00232"/>
<comment type="pathway">
    <text evidence="1">Cofactor biosynthesis; ubiquinone biosynthesis.</text>
</comment>
<dbReference type="OrthoDB" id="5297354at2"/>
<keyword evidence="3" id="KW-1185">Reference proteome</keyword>
<dbReference type="HAMAP" id="MF_02216">
    <property type="entry name" value="UbiK"/>
    <property type="match status" value="1"/>
</dbReference>
<protein>
    <recommendedName>
        <fullName evidence="1">Ubiquinone biosynthesis accessory factor UbiK</fullName>
    </recommendedName>
</protein>
<dbReference type="Pfam" id="PF04380">
    <property type="entry name" value="BMFP"/>
    <property type="match status" value="1"/>
</dbReference>
<dbReference type="STRING" id="1424334.W822_15145"/>
<organism evidence="2 3">
    <name type="scientific">Advenella kashmirensis W13003</name>
    <dbReference type="NCBI Taxonomy" id="1424334"/>
    <lineage>
        <taxon>Bacteria</taxon>
        <taxon>Pseudomonadati</taxon>
        <taxon>Pseudomonadota</taxon>
        <taxon>Betaproteobacteria</taxon>
        <taxon>Burkholderiales</taxon>
        <taxon>Alcaligenaceae</taxon>
    </lineage>
</organism>
<evidence type="ECO:0000313" key="2">
    <source>
        <dbReference type="EMBL" id="ETF02083.1"/>
    </source>
</evidence>
<dbReference type="PATRIC" id="fig|1424334.3.peg.3047"/>
<dbReference type="PANTHER" id="PTHR38040">
    <property type="entry name" value="UBIQUINONE BIOSYNTHESIS ACCESSORY FACTOR UBIK"/>
    <property type="match status" value="1"/>
</dbReference>
<gene>
    <name evidence="1" type="primary">ubiK</name>
    <name evidence="2" type="ORF">W822_15145</name>
</gene>
<dbReference type="AlphaFoldDB" id="V8QRY5"/>
<dbReference type="PANTHER" id="PTHR38040:SF1">
    <property type="entry name" value="UBIQUINONE BIOSYNTHESIS ACCESSORY FACTOR UBIK"/>
    <property type="match status" value="1"/>
</dbReference>
<dbReference type="EMBL" id="AYXT01000010">
    <property type="protein sequence ID" value="ETF02083.1"/>
    <property type="molecule type" value="Genomic_DNA"/>
</dbReference>
<keyword evidence="1" id="KW-0831">Ubiquinone biosynthesis</keyword>
<sequence>MKSNQLFEDFQKNIQELIKNSPAADIEKNVKAFMAQGFSRLDLVTREEFDVQVALSAKLRERLFELEGRVRALEAQAGITTTDSEKAPIGPIVD</sequence>
<dbReference type="InterPro" id="IPR007475">
    <property type="entry name" value="UbiK"/>
</dbReference>
<reference evidence="2 3" key="1">
    <citation type="journal article" date="2014" name="Genome Announc.">
        <title>Draft Genome Sequence of Advenella kashmirensis Strain W13003, a Polycyclic Aromatic Hydrocarbon-Degrading Bacterium.</title>
        <authorList>
            <person name="Wang X."/>
            <person name="Jin D."/>
            <person name="Zhou L."/>
            <person name="Wu L."/>
            <person name="An W."/>
            <person name="Zhao L."/>
        </authorList>
    </citation>
    <scope>NUCLEOTIDE SEQUENCE [LARGE SCALE GENOMIC DNA]</scope>
    <source>
        <strain evidence="2 3">W13003</strain>
    </source>
</reference>
<evidence type="ECO:0000313" key="3">
    <source>
        <dbReference type="Proteomes" id="UP000018733"/>
    </source>
</evidence>